<keyword evidence="3" id="KW-0479">Metal-binding</keyword>
<gene>
    <name evidence="7" type="ORF">RI129_001021</name>
</gene>
<dbReference type="Pfam" id="PF00348">
    <property type="entry name" value="polyprenyl_synt"/>
    <property type="match status" value="1"/>
</dbReference>
<evidence type="ECO:0000256" key="2">
    <source>
        <dbReference type="ARBA" id="ARBA00022679"/>
    </source>
</evidence>
<dbReference type="SUPFAM" id="SSF48576">
    <property type="entry name" value="Terpenoid synthases"/>
    <property type="match status" value="1"/>
</dbReference>
<dbReference type="EMBL" id="JAVRBK010000001">
    <property type="protein sequence ID" value="KAK5649992.1"/>
    <property type="molecule type" value="Genomic_DNA"/>
</dbReference>
<dbReference type="GO" id="GO:0005737">
    <property type="term" value="C:cytoplasm"/>
    <property type="evidence" value="ECO:0007669"/>
    <property type="project" value="TreeGrafter"/>
</dbReference>
<evidence type="ECO:0000313" key="8">
    <source>
        <dbReference type="Proteomes" id="UP001329430"/>
    </source>
</evidence>
<dbReference type="InterPro" id="IPR000092">
    <property type="entry name" value="Polyprenyl_synt"/>
</dbReference>
<comment type="similarity">
    <text evidence="6">Belongs to the FPP/GGPP synthase family.</text>
</comment>
<proteinExistence type="inferred from homology"/>
<dbReference type="GO" id="GO:0046872">
    <property type="term" value="F:metal ion binding"/>
    <property type="evidence" value="ECO:0007669"/>
    <property type="project" value="UniProtKB-KW"/>
</dbReference>
<reference evidence="7 8" key="1">
    <citation type="journal article" date="2024" name="Insects">
        <title>An Improved Chromosome-Level Genome Assembly of the Firefly Pyrocoelia pectoralis.</title>
        <authorList>
            <person name="Fu X."/>
            <person name="Meyer-Rochow V.B."/>
            <person name="Ballantyne L."/>
            <person name="Zhu X."/>
        </authorList>
    </citation>
    <scope>NUCLEOTIDE SEQUENCE [LARGE SCALE GENOMIC DNA]</scope>
    <source>
        <strain evidence="7">XCY_ONT2</strain>
    </source>
</reference>
<comment type="pathway">
    <text evidence="5">Pheromone biosynthesis.</text>
</comment>
<comment type="caution">
    <text evidence="7">The sequence shown here is derived from an EMBL/GenBank/DDBJ whole genome shotgun (WGS) entry which is preliminary data.</text>
</comment>
<keyword evidence="8" id="KW-1185">Reference proteome</keyword>
<organism evidence="7 8">
    <name type="scientific">Pyrocoelia pectoralis</name>
    <dbReference type="NCBI Taxonomy" id="417401"/>
    <lineage>
        <taxon>Eukaryota</taxon>
        <taxon>Metazoa</taxon>
        <taxon>Ecdysozoa</taxon>
        <taxon>Arthropoda</taxon>
        <taxon>Hexapoda</taxon>
        <taxon>Insecta</taxon>
        <taxon>Pterygota</taxon>
        <taxon>Neoptera</taxon>
        <taxon>Endopterygota</taxon>
        <taxon>Coleoptera</taxon>
        <taxon>Polyphaga</taxon>
        <taxon>Elateriformia</taxon>
        <taxon>Elateroidea</taxon>
        <taxon>Lampyridae</taxon>
        <taxon>Lampyrinae</taxon>
        <taxon>Pyrocoelia</taxon>
    </lineage>
</organism>
<dbReference type="CDD" id="cd00867">
    <property type="entry name" value="Trans_IPPS"/>
    <property type="match status" value="1"/>
</dbReference>
<evidence type="ECO:0000256" key="1">
    <source>
        <dbReference type="ARBA" id="ARBA00001946"/>
    </source>
</evidence>
<dbReference type="GO" id="GO:0004337">
    <property type="term" value="F:(2E,6E)-farnesyl diphosphate synthase activity"/>
    <property type="evidence" value="ECO:0007669"/>
    <property type="project" value="TreeGrafter"/>
</dbReference>
<dbReference type="GO" id="GO:0042811">
    <property type="term" value="P:pheromone biosynthetic process"/>
    <property type="evidence" value="ECO:0007669"/>
    <property type="project" value="UniProtKB-ARBA"/>
</dbReference>
<comment type="cofactor">
    <cofactor evidence="1">
        <name>Mg(2+)</name>
        <dbReference type="ChEBI" id="CHEBI:18420"/>
    </cofactor>
</comment>
<dbReference type="Proteomes" id="UP001329430">
    <property type="component" value="Chromosome 1"/>
</dbReference>
<dbReference type="GO" id="GO:0004161">
    <property type="term" value="F:dimethylallyltranstransferase activity"/>
    <property type="evidence" value="ECO:0007669"/>
    <property type="project" value="TreeGrafter"/>
</dbReference>
<dbReference type="PANTHER" id="PTHR11525:SF0">
    <property type="entry name" value="FARNESYL PYROPHOSPHATE SYNTHASE"/>
    <property type="match status" value="1"/>
</dbReference>
<name>A0AAN7VJZ8_9COLE</name>
<evidence type="ECO:0000256" key="5">
    <source>
        <dbReference type="ARBA" id="ARBA00033740"/>
    </source>
</evidence>
<protein>
    <recommendedName>
        <fullName evidence="9">Farnesyl pyrophosphate synthase</fullName>
    </recommendedName>
</protein>
<keyword evidence="4" id="KW-0460">Magnesium</keyword>
<dbReference type="InterPro" id="IPR008949">
    <property type="entry name" value="Isoprenoid_synthase_dom_sf"/>
</dbReference>
<evidence type="ECO:0000256" key="6">
    <source>
        <dbReference type="RuleBase" id="RU004466"/>
    </source>
</evidence>
<accession>A0AAN7VJZ8</accession>
<sequence>MQGDSRLFSRSLMPKGYKISASFFEFYEEFVKLYPIVKAEVLAGVDESVSDVLYNQVEKSMHYNIITKNSYTVFPVYTAYQYLVSPEERTLENIRLANILDWCLELVLSGYLIIDDIMDKSKKRSNKTCWYCKGSSAISDSKIMQIASYKLLRKYFHNMPYYGTLLNMVSKTFFMCNLGQSLDALVGNQYKKTRNFKDFTFNKQKMCVAYKTNYFACKLPINVALLLANSIRNEKKEEMDKIFTLMSQIVQAQNDIWDCYARNDIYGKDGNDITEGKLTWLIVTAIESASRAQLNLLQDNYGRQKQECYEMVKNVYKDLNILNKYLTFGDELVQEMYHNIRKLPNIPLKHLLSVCIRYLTAQDNNMLHSRRVVQSRLNVSEVLH</sequence>
<evidence type="ECO:0000313" key="7">
    <source>
        <dbReference type="EMBL" id="KAK5649992.1"/>
    </source>
</evidence>
<dbReference type="PANTHER" id="PTHR11525">
    <property type="entry name" value="FARNESYL-PYROPHOSPHATE SYNTHETASE"/>
    <property type="match status" value="1"/>
</dbReference>
<dbReference type="GO" id="GO:0045337">
    <property type="term" value="P:farnesyl diphosphate biosynthetic process"/>
    <property type="evidence" value="ECO:0007669"/>
    <property type="project" value="TreeGrafter"/>
</dbReference>
<dbReference type="AlphaFoldDB" id="A0AAN7VJZ8"/>
<evidence type="ECO:0000256" key="4">
    <source>
        <dbReference type="ARBA" id="ARBA00022842"/>
    </source>
</evidence>
<evidence type="ECO:0000256" key="3">
    <source>
        <dbReference type="ARBA" id="ARBA00022723"/>
    </source>
</evidence>
<dbReference type="InterPro" id="IPR039702">
    <property type="entry name" value="FPS1-like"/>
</dbReference>
<dbReference type="Gene3D" id="1.10.600.10">
    <property type="entry name" value="Farnesyl Diphosphate Synthase"/>
    <property type="match status" value="1"/>
</dbReference>
<keyword evidence="2 6" id="KW-0808">Transferase</keyword>
<evidence type="ECO:0008006" key="9">
    <source>
        <dbReference type="Google" id="ProtNLM"/>
    </source>
</evidence>